<dbReference type="SMART" id="SM00998">
    <property type="entry name" value="ADSL_C"/>
    <property type="match status" value="1"/>
</dbReference>
<name>A0A9Q0RBZ1_ANAIG</name>
<dbReference type="Gene3D" id="1.20.200.10">
    <property type="entry name" value="Fumarase/aspartase (Central domain)"/>
    <property type="match status" value="1"/>
</dbReference>
<comment type="catalytic activity">
    <reaction evidence="6">
        <text>N(6)-(1,2-dicarboxyethyl)-AMP = fumarate + AMP</text>
        <dbReference type="Rhea" id="RHEA:16853"/>
        <dbReference type="ChEBI" id="CHEBI:29806"/>
        <dbReference type="ChEBI" id="CHEBI:57567"/>
        <dbReference type="ChEBI" id="CHEBI:456215"/>
        <dbReference type="EC" id="4.3.2.2"/>
    </reaction>
</comment>
<dbReference type="Pfam" id="PF10397">
    <property type="entry name" value="ADSL_C"/>
    <property type="match status" value="1"/>
</dbReference>
<protein>
    <recommendedName>
        <fullName evidence="3 6">Adenylosuccinate lyase</fullName>
        <shortName evidence="6">ASL</shortName>
        <ecNumber evidence="2 6">4.3.2.2</ecNumber>
    </recommendedName>
    <alternativeName>
        <fullName evidence="5 6">Adenylosuccinase</fullName>
    </alternativeName>
</protein>
<dbReference type="PRINTS" id="PR00145">
    <property type="entry name" value="ARGSUCLYASE"/>
</dbReference>
<dbReference type="InterPro" id="IPR022761">
    <property type="entry name" value="Fumarate_lyase_N"/>
</dbReference>
<keyword evidence="9" id="KW-1185">Reference proteome</keyword>
<dbReference type="EMBL" id="JAPDFW010000070">
    <property type="protein sequence ID" value="KAJ5074607.1"/>
    <property type="molecule type" value="Genomic_DNA"/>
</dbReference>
<dbReference type="Pfam" id="PF00206">
    <property type="entry name" value="Lyase_1"/>
    <property type="match status" value="1"/>
</dbReference>
<sequence length="431" mass="49067">MDWISRYETPISEIFSAENKLKLQIEVELTILKALGEIGKIPKETYSVMKELIEKEPILLERVKEIESEIHHDIMAMVKAIAERSEKYGEYVHFGCTSQDINDTVQALQLVQAKNILLQSILDLKKTLKNLILENQDVVQIGRTHGQHAIPLTVGFKFANFLYEISVAENHLKRTTINIAKLGGAIGTFAALGTKDVQTIALKELGLEPAPISTQVLTRLHLVDFVFSLTTGSCVLERIAKEIRNLQRIEIDEFSEEFIPKQVGSSTMPQKRNPHKSERICGITRLVHAQLNPLIETIALEHERDLTNSVVERVSVSTSVILYHFQLLSLTQILSKLYVNKESIERNLHFLKGKQLAERLMIELTSKIGRQKAHELLRVLSFEKDFEKALREDETIKQIFSEEQIKELLIPETYIGLAKEISLEIAEKFAN</sequence>
<comment type="pathway">
    <text evidence="6">Purine metabolism; AMP biosynthesis via de novo pathway; AMP from IMP: step 2/2.</text>
</comment>
<evidence type="ECO:0000256" key="6">
    <source>
        <dbReference type="RuleBase" id="RU361172"/>
    </source>
</evidence>
<dbReference type="GO" id="GO:0004018">
    <property type="term" value="F:N6-(1,2-dicarboxyethyl)AMP AMP-lyase (fumarate-forming) activity"/>
    <property type="evidence" value="ECO:0007669"/>
    <property type="project" value="InterPro"/>
</dbReference>
<comment type="pathway">
    <text evidence="6">Purine metabolism; IMP biosynthesis via de novo pathway; 5-amino-1-(5-phospho-D-ribosyl)imidazole-4-carboxamide from 5-amino-1-(5-phospho-D-ribosyl)imidazole-4-carboxylate: step 2/2.</text>
</comment>
<evidence type="ECO:0000313" key="9">
    <source>
        <dbReference type="Proteomes" id="UP001149090"/>
    </source>
</evidence>
<dbReference type="InterPro" id="IPR024083">
    <property type="entry name" value="Fumarase/histidase_N"/>
</dbReference>
<dbReference type="Gene3D" id="1.10.40.30">
    <property type="entry name" value="Fumarase/aspartase (C-terminal domain)"/>
    <property type="match status" value="1"/>
</dbReference>
<comment type="catalytic activity">
    <reaction evidence="6">
        <text>(2S)-2-[5-amino-1-(5-phospho-beta-D-ribosyl)imidazole-4-carboxamido]succinate = 5-amino-1-(5-phospho-beta-D-ribosyl)imidazole-4-carboxamide + fumarate</text>
        <dbReference type="Rhea" id="RHEA:23920"/>
        <dbReference type="ChEBI" id="CHEBI:29806"/>
        <dbReference type="ChEBI" id="CHEBI:58443"/>
        <dbReference type="ChEBI" id="CHEBI:58475"/>
        <dbReference type="EC" id="4.3.2.2"/>
    </reaction>
</comment>
<evidence type="ECO:0000256" key="4">
    <source>
        <dbReference type="ARBA" id="ARBA00023239"/>
    </source>
</evidence>
<dbReference type="GO" id="GO:0070626">
    <property type="term" value="F:(S)-2-(5-amino-1-(5-phospho-D-ribosyl)imidazole-4-carboxamido) succinate lyase (fumarate-forming) activity"/>
    <property type="evidence" value="ECO:0007669"/>
    <property type="project" value="TreeGrafter"/>
</dbReference>
<organism evidence="8 9">
    <name type="scientific">Anaeramoeba ignava</name>
    <name type="common">Anaerobic marine amoeba</name>
    <dbReference type="NCBI Taxonomy" id="1746090"/>
    <lineage>
        <taxon>Eukaryota</taxon>
        <taxon>Metamonada</taxon>
        <taxon>Anaeramoebidae</taxon>
        <taxon>Anaeramoeba</taxon>
    </lineage>
</organism>
<dbReference type="PRINTS" id="PR00149">
    <property type="entry name" value="FUMRATELYASE"/>
</dbReference>
<evidence type="ECO:0000256" key="1">
    <source>
        <dbReference type="ARBA" id="ARBA00008273"/>
    </source>
</evidence>
<dbReference type="Proteomes" id="UP001149090">
    <property type="component" value="Unassembled WGS sequence"/>
</dbReference>
<dbReference type="InterPro" id="IPR000362">
    <property type="entry name" value="Fumarate_lyase_fam"/>
</dbReference>
<gene>
    <name evidence="8" type="ORF">M0811_01238</name>
</gene>
<dbReference type="NCBIfam" id="TIGR00928">
    <property type="entry name" value="purB"/>
    <property type="match status" value="1"/>
</dbReference>
<dbReference type="InterPro" id="IPR020557">
    <property type="entry name" value="Fumarate_lyase_CS"/>
</dbReference>
<evidence type="ECO:0000259" key="7">
    <source>
        <dbReference type="SMART" id="SM00998"/>
    </source>
</evidence>
<dbReference type="InterPro" id="IPR004769">
    <property type="entry name" value="Pur_lyase"/>
</dbReference>
<dbReference type="PANTHER" id="PTHR43172:SF1">
    <property type="entry name" value="ADENYLOSUCCINATE LYASE"/>
    <property type="match status" value="1"/>
</dbReference>
<dbReference type="OrthoDB" id="406045at2759"/>
<evidence type="ECO:0000256" key="5">
    <source>
        <dbReference type="ARBA" id="ARBA00030717"/>
    </source>
</evidence>
<keyword evidence="6" id="KW-0658">Purine biosynthesis</keyword>
<keyword evidence="4 6" id="KW-0456">Lyase</keyword>
<dbReference type="PANTHER" id="PTHR43172">
    <property type="entry name" value="ADENYLOSUCCINATE LYASE"/>
    <property type="match status" value="1"/>
</dbReference>
<accession>A0A9Q0RBZ1</accession>
<evidence type="ECO:0000256" key="3">
    <source>
        <dbReference type="ARBA" id="ARBA00017058"/>
    </source>
</evidence>
<comment type="caution">
    <text evidence="8">The sequence shown here is derived from an EMBL/GenBank/DDBJ whole genome shotgun (WGS) entry which is preliminary data.</text>
</comment>
<reference evidence="8" key="1">
    <citation type="submission" date="2022-10" db="EMBL/GenBank/DDBJ databases">
        <title>Novel sulphate-reducing endosymbionts in the free-living metamonad Anaeramoeba.</title>
        <authorList>
            <person name="Jerlstrom-Hultqvist J."/>
            <person name="Cepicka I."/>
            <person name="Gallot-Lavallee L."/>
            <person name="Salas-Leiva D."/>
            <person name="Curtis B.A."/>
            <person name="Zahonova K."/>
            <person name="Pipaliya S."/>
            <person name="Dacks J."/>
            <person name="Roger A.J."/>
        </authorList>
    </citation>
    <scope>NUCLEOTIDE SEQUENCE</scope>
    <source>
        <strain evidence="8">BMAN</strain>
    </source>
</reference>
<dbReference type="PROSITE" id="PS00163">
    <property type="entry name" value="FUMARATE_LYASES"/>
    <property type="match status" value="1"/>
</dbReference>
<comment type="similarity">
    <text evidence="1 6">Belongs to the lyase 1 family. Adenylosuccinate lyase subfamily.</text>
</comment>
<dbReference type="GO" id="GO:0005829">
    <property type="term" value="C:cytosol"/>
    <property type="evidence" value="ECO:0007669"/>
    <property type="project" value="TreeGrafter"/>
</dbReference>
<dbReference type="AlphaFoldDB" id="A0A9Q0RBZ1"/>
<dbReference type="InterPro" id="IPR019468">
    <property type="entry name" value="AdenyloSucc_lyase_C"/>
</dbReference>
<dbReference type="Gene3D" id="1.10.275.10">
    <property type="entry name" value="Fumarase/aspartase (N-terminal domain)"/>
    <property type="match status" value="1"/>
</dbReference>
<dbReference type="GO" id="GO:0044208">
    <property type="term" value="P:'de novo' AMP biosynthetic process"/>
    <property type="evidence" value="ECO:0007669"/>
    <property type="project" value="TreeGrafter"/>
</dbReference>
<dbReference type="InterPro" id="IPR008948">
    <property type="entry name" value="L-Aspartase-like"/>
</dbReference>
<proteinExistence type="inferred from homology"/>
<evidence type="ECO:0000256" key="2">
    <source>
        <dbReference type="ARBA" id="ARBA00012339"/>
    </source>
</evidence>
<dbReference type="EC" id="4.3.2.2" evidence="2 6"/>
<evidence type="ECO:0000313" key="8">
    <source>
        <dbReference type="EMBL" id="KAJ5074607.1"/>
    </source>
</evidence>
<feature type="domain" description="Adenylosuccinate lyase C-terminal" evidence="7">
    <location>
        <begin position="352"/>
        <end position="426"/>
    </location>
</feature>
<dbReference type="SUPFAM" id="SSF48557">
    <property type="entry name" value="L-aspartase-like"/>
    <property type="match status" value="1"/>
</dbReference>